<dbReference type="RefSeq" id="YP_009054637.1">
    <property type="nucleotide sequence ID" value="NC_024758.1"/>
</dbReference>
<reference evidence="2" key="1">
    <citation type="journal article" date="2014" name="Genome Biol. Evol.">
        <title>Gene arrangement convergence, diverse intron content, and genetic code modifications in mitochondrial genomes of Sphaeropleales (Chlorophyta).</title>
        <authorList>
            <person name="Fucikova K."/>
            <person name="Lewis P.O."/>
            <person name="Gonzalez-Halphen D."/>
            <person name="Lewis L.A."/>
        </authorList>
    </citation>
    <scope>NUCLEOTIDE SEQUENCE</scope>
    <source>
        <strain evidence="2">UTEX 56</strain>
    </source>
</reference>
<dbReference type="EMBL" id="KJ806268">
    <property type="protein sequence ID" value="AIK29125.1"/>
    <property type="molecule type" value="Genomic_DNA"/>
</dbReference>
<keyword evidence="2" id="KW-0540">Nuclease</keyword>
<dbReference type="Pfam" id="PF03161">
    <property type="entry name" value="LAGLIDADG_2"/>
    <property type="match status" value="1"/>
</dbReference>
<dbReference type="InterPro" id="IPR004860">
    <property type="entry name" value="LAGLIDADG_dom"/>
</dbReference>
<name>A0A076VG03_9CHLO</name>
<dbReference type="Gene3D" id="3.10.28.10">
    <property type="entry name" value="Homing endonucleases"/>
    <property type="match status" value="2"/>
</dbReference>
<feature type="non-terminal residue" evidence="2">
    <location>
        <position position="1"/>
    </location>
</feature>
<protein>
    <submittedName>
        <fullName evidence="2">Hypothetical LAGLIDADG homing endonuclease</fullName>
    </submittedName>
</protein>
<organism evidence="2">
    <name type="scientific">Chromochloris zofingiensis</name>
    <dbReference type="NCBI Taxonomy" id="31302"/>
    <lineage>
        <taxon>Eukaryota</taxon>
        <taxon>Viridiplantae</taxon>
        <taxon>Chlorophyta</taxon>
        <taxon>core chlorophytes</taxon>
        <taxon>Chlorophyceae</taxon>
        <taxon>CS clade</taxon>
        <taxon>Sphaeropleales</taxon>
        <taxon>Chromochloridaceae</taxon>
        <taxon>Chromochloris</taxon>
    </lineage>
</organism>
<proteinExistence type="predicted"/>
<keyword evidence="2" id="KW-0496">Mitochondrion</keyword>
<dbReference type="GO" id="GO:0004519">
    <property type="term" value="F:endonuclease activity"/>
    <property type="evidence" value="ECO:0007669"/>
    <property type="project" value="UniProtKB-KW"/>
</dbReference>
<dbReference type="SUPFAM" id="SSF55608">
    <property type="entry name" value="Homing endonucleases"/>
    <property type="match status" value="1"/>
</dbReference>
<gene>
    <name evidence="2" type="primary">cob</name>
    <name evidence="2" type="ORF">EL90_g01</name>
</gene>
<keyword evidence="2" id="KW-0255">Endonuclease</keyword>
<feature type="domain" description="Homing endonuclease LAGLIDADG" evidence="1">
    <location>
        <begin position="33"/>
        <end position="198"/>
    </location>
</feature>
<dbReference type="InterPro" id="IPR027434">
    <property type="entry name" value="Homing_endonucl"/>
</dbReference>
<sequence>SILPEMIICSAFYVPKIPSCQRFGPHNYDVLCFLHGALLGDAIPNKIGGGTRIVYSHCSRQISFIRWMQKFLANKGYCTDEIPKLSKQIGKNGQIYYCANFSTFRFSSFDWIHESFVVNGKKVVPKNIEDYLSPFAIAVWIMDSGFFTGSGLQLDTKFFNPTDVEFLCQTLTHKYGWKVSINKHKNHCVLYIWKVSMPHVISIVGPYLDESRKFKVGQK</sequence>
<keyword evidence="2" id="KW-0378">Hydrolase</keyword>
<geneLocation type="mitochondrion" evidence="2"/>
<evidence type="ECO:0000313" key="2">
    <source>
        <dbReference type="EMBL" id="AIK29125.1"/>
    </source>
</evidence>
<accession>A0A076VG03</accession>
<dbReference type="GeneID" id="20160216"/>
<evidence type="ECO:0000259" key="1">
    <source>
        <dbReference type="Pfam" id="PF03161"/>
    </source>
</evidence>
<dbReference type="AlphaFoldDB" id="A0A076VG03"/>